<dbReference type="EMBL" id="BBPA01000002">
    <property type="protein sequence ID" value="GAL91201.1"/>
    <property type="molecule type" value="Genomic_DNA"/>
</dbReference>
<dbReference type="NCBIfam" id="TIGR02385">
    <property type="entry name" value="RelE_StbE"/>
    <property type="match status" value="1"/>
</dbReference>
<dbReference type="RefSeq" id="WP_004163793.1">
    <property type="nucleotide sequence ID" value="NZ_BBPA01000002.1"/>
</dbReference>
<dbReference type="Pfam" id="PF15738">
    <property type="entry name" value="YafQ_toxin"/>
    <property type="match status" value="1"/>
</dbReference>
<dbReference type="InterPro" id="IPR007712">
    <property type="entry name" value="RelE/ParE_toxin"/>
</dbReference>
<keyword evidence="1" id="KW-1277">Toxin-antitoxin system</keyword>
<comment type="caution">
    <text evidence="2">The sequence shown here is derived from an EMBL/GenBank/DDBJ whole genome shotgun (WGS) entry which is preliminary data.</text>
</comment>
<evidence type="ECO:0000256" key="1">
    <source>
        <dbReference type="ARBA" id="ARBA00022649"/>
    </source>
</evidence>
<accession>A0A0A1VPI5</accession>
<sequence length="93" mass="10905">MSFVLLRSNVFIRNARKIIKKQPSFAQNIQDTLELLQIDPFQPRLRTHKLKGELKESYACNAGYDLRIIFKFVDHENQQAILLESLGTHDEVY</sequence>
<dbReference type="Proteomes" id="UP000030321">
    <property type="component" value="Unassembled WGS sequence"/>
</dbReference>
<gene>
    <name evidence="2" type="ORF">N44_00570</name>
</gene>
<name>A0A0A1VPI5_MICAE</name>
<proteinExistence type="predicted"/>
<organism evidence="2 3">
    <name type="scientific">Microcystis aeruginosa NIES-44</name>
    <dbReference type="NCBI Taxonomy" id="449439"/>
    <lineage>
        <taxon>Bacteria</taxon>
        <taxon>Bacillati</taxon>
        <taxon>Cyanobacteriota</taxon>
        <taxon>Cyanophyceae</taxon>
        <taxon>Oscillatoriophycideae</taxon>
        <taxon>Chroococcales</taxon>
        <taxon>Microcystaceae</taxon>
        <taxon>Microcystis</taxon>
    </lineage>
</organism>
<dbReference type="Gene3D" id="3.30.2310.20">
    <property type="entry name" value="RelE-like"/>
    <property type="match status" value="1"/>
</dbReference>
<dbReference type="SUPFAM" id="SSF143011">
    <property type="entry name" value="RelE-like"/>
    <property type="match status" value="1"/>
</dbReference>
<evidence type="ECO:0000313" key="3">
    <source>
        <dbReference type="Proteomes" id="UP000030321"/>
    </source>
</evidence>
<dbReference type="InterPro" id="IPR035093">
    <property type="entry name" value="RelE/ParE_toxin_dom_sf"/>
</dbReference>
<evidence type="ECO:0000313" key="2">
    <source>
        <dbReference type="EMBL" id="GAL91201.1"/>
    </source>
</evidence>
<dbReference type="InterPro" id="IPR004386">
    <property type="entry name" value="Toxin_YafQ-like"/>
</dbReference>
<reference evidence="3" key="1">
    <citation type="journal article" date="2015" name="Genome">
        <title>Whole Genome Sequence of the Non-Microcystin-Producing Microcystis aeruginosa Strain NIES-44.</title>
        <authorList>
            <person name="Okano K."/>
            <person name="Miyata N."/>
            <person name="Ozaki Y."/>
        </authorList>
    </citation>
    <scope>NUCLEOTIDE SEQUENCE [LARGE SCALE GENOMIC DNA]</scope>
    <source>
        <strain evidence="3">NIES-44</strain>
    </source>
</reference>
<dbReference type="AlphaFoldDB" id="A0A0A1VPI5"/>
<protein>
    <submittedName>
        <fullName evidence="2">HigB toxin protein</fullName>
    </submittedName>
</protein>